<comment type="caution">
    <text evidence="1">The sequence shown here is derived from an EMBL/GenBank/DDBJ whole genome shotgun (WGS) entry which is preliminary data.</text>
</comment>
<reference evidence="1" key="1">
    <citation type="journal article" date="2015" name="Genome Biol. Evol.">
        <title>Organellar Genomes of White Spruce (Picea glauca): Assembly and Annotation.</title>
        <authorList>
            <person name="Jackman S.D."/>
            <person name="Warren R.L."/>
            <person name="Gibb E.A."/>
            <person name="Vandervalk B.P."/>
            <person name="Mohamadi H."/>
            <person name="Chu J."/>
            <person name="Raymond A."/>
            <person name="Pleasance S."/>
            <person name="Coope R."/>
            <person name="Wildung M.R."/>
            <person name="Ritland C.E."/>
            <person name="Bousquet J."/>
            <person name="Jones S.J."/>
            <person name="Bohlmann J."/>
            <person name="Birol I."/>
        </authorList>
    </citation>
    <scope>NUCLEOTIDE SEQUENCE [LARGE SCALE GENOMIC DNA]</scope>
    <source>
        <tissue evidence="1">Flushing bud</tissue>
    </source>
</reference>
<gene>
    <name evidence="1" type="ORF">ABT39_MTgene3086</name>
</gene>
<dbReference type="EMBL" id="LKAM01000002">
    <property type="protein sequence ID" value="KUM49859.1"/>
    <property type="molecule type" value="Genomic_DNA"/>
</dbReference>
<geneLocation type="mitochondrion" evidence="1"/>
<proteinExistence type="predicted"/>
<keyword evidence="1" id="KW-0496">Mitochondrion</keyword>
<protein>
    <submittedName>
        <fullName evidence="1">Uncharacterized protein</fullName>
    </submittedName>
</protein>
<evidence type="ECO:0000313" key="1">
    <source>
        <dbReference type="EMBL" id="KUM49859.1"/>
    </source>
</evidence>
<name>A0A101M2P5_PICGL</name>
<dbReference type="AlphaFoldDB" id="A0A101M2P5"/>
<sequence length="78" mass="9284">MPPHSKRGFALGQIAFHKVFGIDRTNPTWCLNLEGIFERSRFRSDRAFIYVISPYPTFCEEGRFRQKNDFLKVPLYRL</sequence>
<accession>A0A101M2P5</accession>
<organism evidence="1">
    <name type="scientific">Picea glauca</name>
    <name type="common">White spruce</name>
    <name type="synonym">Pinus glauca</name>
    <dbReference type="NCBI Taxonomy" id="3330"/>
    <lineage>
        <taxon>Eukaryota</taxon>
        <taxon>Viridiplantae</taxon>
        <taxon>Streptophyta</taxon>
        <taxon>Embryophyta</taxon>
        <taxon>Tracheophyta</taxon>
        <taxon>Spermatophyta</taxon>
        <taxon>Pinopsida</taxon>
        <taxon>Pinidae</taxon>
        <taxon>Conifers I</taxon>
        <taxon>Pinales</taxon>
        <taxon>Pinaceae</taxon>
        <taxon>Picea</taxon>
    </lineage>
</organism>